<organism evidence="10 11">
    <name type="scientific">Glaciimonas immobilis</name>
    <dbReference type="NCBI Taxonomy" id="728004"/>
    <lineage>
        <taxon>Bacteria</taxon>
        <taxon>Pseudomonadati</taxon>
        <taxon>Pseudomonadota</taxon>
        <taxon>Betaproteobacteria</taxon>
        <taxon>Burkholderiales</taxon>
        <taxon>Oxalobacteraceae</taxon>
        <taxon>Glaciimonas</taxon>
    </lineage>
</organism>
<comment type="caution">
    <text evidence="10">The sequence shown here is derived from an EMBL/GenBank/DDBJ whole genome shotgun (WGS) entry which is preliminary data.</text>
</comment>
<dbReference type="PRINTS" id="PR01837">
    <property type="entry name" value="MGTCSAPBPROT"/>
</dbReference>
<dbReference type="EMBL" id="JACHHQ010000002">
    <property type="protein sequence ID" value="MBB5199473.1"/>
    <property type="molecule type" value="Genomic_DNA"/>
</dbReference>
<evidence type="ECO:0000256" key="7">
    <source>
        <dbReference type="SAM" id="Phobius"/>
    </source>
</evidence>
<name>A0A840RNY6_9BURK</name>
<evidence type="ECO:0000256" key="2">
    <source>
        <dbReference type="ARBA" id="ARBA00009298"/>
    </source>
</evidence>
<dbReference type="InterPro" id="IPR049177">
    <property type="entry name" value="MgtC_SapB_SrpB_YhiD_N"/>
</dbReference>
<sequence length="440" mass="46348">MIAIDPHSLTIAAQPLIQVGMSLPEVKWPYLISLTRLGLALALGLLIGLERERRGKEAGLRTFGLIALLGGMGGILGDTYAYLILVMTGGLTVFLNLQRLRTHISTELTTSAAMLITCVIGILCGKGHTATPASVMVIVTALLAWKDRLAGFSVGLTEAEMRSALMLAILAIVIYPALPMGSIGPWNLIEPRAAWVTVILIAGIGFINYVLWKIYGTRGIALAGFLGGLVNSSVTVNEMASRAKDNHPETVSAAYRGILLATSAMTIRNACLLFILAPAAALTAAVPFFLMLLVNAGWFFMDRNAHRTTDHQTEPGELPIPFSVTAALKYGLLFLILHLAGVLTQNYFGELGFYAVSLIGGVVSSASAVAAAASLLTNNAISAHVVSTGAVIASLASVLINLPLVLRARNRGLTVRLSLAMVSISIVGILGAMASAHICR</sequence>
<comment type="subcellular location">
    <subcellularLocation>
        <location evidence="1">Cell membrane</location>
        <topology evidence="1">Multi-pass membrane protein</topology>
    </subcellularLocation>
</comment>
<accession>A0A840RNY6</accession>
<dbReference type="RefSeq" id="WP_245182300.1">
    <property type="nucleotide sequence ID" value="NZ_JAAOZT010000006.1"/>
</dbReference>
<dbReference type="Pfam" id="PF13194">
    <property type="entry name" value="DUF4010"/>
    <property type="match status" value="1"/>
</dbReference>
<keyword evidence="6 7" id="KW-0472">Membrane</keyword>
<evidence type="ECO:0000313" key="10">
    <source>
        <dbReference type="EMBL" id="MBB5199473.1"/>
    </source>
</evidence>
<feature type="domain" description="DUF4010" evidence="9">
    <location>
        <begin position="199"/>
        <end position="406"/>
    </location>
</feature>
<feature type="domain" description="MgtC/SapB/SrpB/YhiD N-terminal" evidence="8">
    <location>
        <begin position="37"/>
        <end position="150"/>
    </location>
</feature>
<evidence type="ECO:0000313" key="11">
    <source>
        <dbReference type="Proteomes" id="UP000571084"/>
    </source>
</evidence>
<feature type="transmembrane region" description="Helical" evidence="7">
    <location>
        <begin position="381"/>
        <end position="405"/>
    </location>
</feature>
<dbReference type="PANTHER" id="PTHR39084:SF1">
    <property type="entry name" value="DUF4010 DOMAIN-CONTAINING PROTEIN"/>
    <property type="match status" value="1"/>
</dbReference>
<feature type="transmembrane region" description="Helical" evidence="7">
    <location>
        <begin position="104"/>
        <end position="123"/>
    </location>
</feature>
<feature type="transmembrane region" description="Helical" evidence="7">
    <location>
        <begin position="272"/>
        <end position="300"/>
    </location>
</feature>
<feature type="transmembrane region" description="Helical" evidence="7">
    <location>
        <begin position="58"/>
        <end position="75"/>
    </location>
</feature>
<evidence type="ECO:0000256" key="3">
    <source>
        <dbReference type="ARBA" id="ARBA00022475"/>
    </source>
</evidence>
<dbReference type="Pfam" id="PF02308">
    <property type="entry name" value="MgtC"/>
    <property type="match status" value="1"/>
</dbReference>
<keyword evidence="11" id="KW-1185">Reference proteome</keyword>
<evidence type="ECO:0000256" key="4">
    <source>
        <dbReference type="ARBA" id="ARBA00022692"/>
    </source>
</evidence>
<dbReference type="Proteomes" id="UP000571084">
    <property type="component" value="Unassembled WGS sequence"/>
</dbReference>
<keyword evidence="3" id="KW-1003">Cell membrane</keyword>
<dbReference type="InterPro" id="IPR025105">
    <property type="entry name" value="DUF4010"/>
</dbReference>
<keyword evidence="5 7" id="KW-1133">Transmembrane helix</keyword>
<evidence type="ECO:0000256" key="1">
    <source>
        <dbReference type="ARBA" id="ARBA00004651"/>
    </source>
</evidence>
<evidence type="ECO:0000256" key="6">
    <source>
        <dbReference type="ARBA" id="ARBA00023136"/>
    </source>
</evidence>
<dbReference type="InterPro" id="IPR003416">
    <property type="entry name" value="MgtC/SapB/SrpB/YhiD_fam"/>
</dbReference>
<evidence type="ECO:0000256" key="5">
    <source>
        <dbReference type="ARBA" id="ARBA00022989"/>
    </source>
</evidence>
<comment type="similarity">
    <text evidence="2">Belongs to the MgtC/SapB family.</text>
</comment>
<gene>
    <name evidence="10" type="ORF">HNR39_001300</name>
</gene>
<feature type="transmembrane region" description="Helical" evidence="7">
    <location>
        <begin position="192"/>
        <end position="212"/>
    </location>
</feature>
<evidence type="ECO:0000259" key="9">
    <source>
        <dbReference type="Pfam" id="PF13194"/>
    </source>
</evidence>
<feature type="transmembrane region" description="Helical" evidence="7">
    <location>
        <begin position="417"/>
        <end position="438"/>
    </location>
</feature>
<feature type="transmembrane region" description="Helical" evidence="7">
    <location>
        <begin position="28"/>
        <end position="49"/>
    </location>
</feature>
<reference evidence="10 11" key="1">
    <citation type="submission" date="2020-08" db="EMBL/GenBank/DDBJ databases">
        <title>Genomic Encyclopedia of Type Strains, Phase IV (KMG-IV): sequencing the most valuable type-strain genomes for metagenomic binning, comparative biology and taxonomic classification.</title>
        <authorList>
            <person name="Goeker M."/>
        </authorList>
    </citation>
    <scope>NUCLEOTIDE SEQUENCE [LARGE SCALE GENOMIC DNA]</scope>
    <source>
        <strain evidence="10 11">DSM 23240</strain>
    </source>
</reference>
<dbReference type="GO" id="GO:0005886">
    <property type="term" value="C:plasma membrane"/>
    <property type="evidence" value="ECO:0007669"/>
    <property type="project" value="UniProtKB-SubCell"/>
</dbReference>
<dbReference type="AlphaFoldDB" id="A0A840RNY6"/>
<keyword evidence="4 7" id="KW-0812">Transmembrane</keyword>
<proteinExistence type="inferred from homology"/>
<feature type="transmembrane region" description="Helical" evidence="7">
    <location>
        <begin position="351"/>
        <end position="375"/>
    </location>
</feature>
<evidence type="ECO:0000259" key="8">
    <source>
        <dbReference type="Pfam" id="PF02308"/>
    </source>
</evidence>
<protein>
    <submittedName>
        <fullName evidence="10">Uncharacterized membrane protein (DUF4010 family)</fullName>
    </submittedName>
</protein>
<dbReference type="PANTHER" id="PTHR39084">
    <property type="entry name" value="MEMBRANE PROTEIN-RELATED"/>
    <property type="match status" value="1"/>
</dbReference>
<feature type="transmembrane region" description="Helical" evidence="7">
    <location>
        <begin position="165"/>
        <end position="186"/>
    </location>
</feature>
<feature type="transmembrane region" description="Helical" evidence="7">
    <location>
        <begin position="320"/>
        <end position="339"/>
    </location>
</feature>